<keyword evidence="8" id="KW-0234">DNA repair</keyword>
<dbReference type="Proteomes" id="UP001595478">
    <property type="component" value="Unassembled WGS sequence"/>
</dbReference>
<reference evidence="11" key="1">
    <citation type="journal article" date="2019" name="Int. J. Syst. Evol. Microbiol.">
        <title>The Global Catalogue of Microorganisms (GCM) 10K type strain sequencing project: providing services to taxonomists for standard genome sequencing and annotation.</title>
        <authorList>
            <consortium name="The Broad Institute Genomics Platform"/>
            <consortium name="The Broad Institute Genome Sequencing Center for Infectious Disease"/>
            <person name="Wu L."/>
            <person name="Ma J."/>
        </authorList>
    </citation>
    <scope>NUCLEOTIDE SEQUENCE [LARGE SCALE GENOMIC DNA]</scope>
    <source>
        <strain evidence="11">KCTC 52473</strain>
    </source>
</reference>
<evidence type="ECO:0000256" key="8">
    <source>
        <dbReference type="HAMAP-Rule" id="MF_00942"/>
    </source>
</evidence>
<protein>
    <recommendedName>
        <fullName evidence="8">Endonuclease III</fullName>
        <ecNumber evidence="8">4.2.99.18</ecNumber>
    </recommendedName>
    <alternativeName>
        <fullName evidence="8">DNA-(apurinic or apyrimidinic site) lyase</fullName>
    </alternativeName>
</protein>
<comment type="similarity">
    <text evidence="8">Belongs to the Nth/MutY family.</text>
</comment>
<keyword evidence="7 8" id="KW-0326">Glycosidase</keyword>
<evidence type="ECO:0000313" key="10">
    <source>
        <dbReference type="EMBL" id="MFC3120570.1"/>
    </source>
</evidence>
<dbReference type="InterPro" id="IPR011257">
    <property type="entry name" value="DNA_glycosylase"/>
</dbReference>
<evidence type="ECO:0000256" key="7">
    <source>
        <dbReference type="ARBA" id="ARBA00023295"/>
    </source>
</evidence>
<dbReference type="EC" id="4.2.99.18" evidence="8"/>
<keyword evidence="6" id="KW-0411">Iron-sulfur</keyword>
<keyword evidence="10" id="KW-0255">Endonuclease</keyword>
<dbReference type="NCBIfam" id="TIGR01083">
    <property type="entry name" value="nth"/>
    <property type="match status" value="1"/>
</dbReference>
<comment type="caution">
    <text evidence="8">Lacks conserved residue(s) required for the propagation of feature annotation.</text>
</comment>
<proteinExistence type="inferred from homology"/>
<keyword evidence="1" id="KW-0004">4Fe-4S</keyword>
<comment type="function">
    <text evidence="8">DNA repair enzyme that has both DNA N-glycosylase activity and AP-lyase activity. The DNA N-glycosylase activity releases various damaged pyrimidines from DNA by cleaving the N-glycosidic bond, leaving an AP (apurinic/apyrimidinic) site. The AP-lyase activity cleaves the phosphodiester bond 3' to the AP site by a beta-elimination, leaving a 3'-terminal unsaturated sugar and a product with a terminal 5'-phosphate.</text>
</comment>
<dbReference type="EMBL" id="JBHRSW010000005">
    <property type="protein sequence ID" value="MFC3120570.1"/>
    <property type="molecule type" value="Genomic_DNA"/>
</dbReference>
<feature type="domain" description="HhH-GPD" evidence="9">
    <location>
        <begin position="43"/>
        <end position="190"/>
    </location>
</feature>
<keyword evidence="5" id="KW-0408">Iron</keyword>
<organism evidence="10 11">
    <name type="scientific">Agaribacter flavus</name>
    <dbReference type="NCBI Taxonomy" id="1902781"/>
    <lineage>
        <taxon>Bacteria</taxon>
        <taxon>Pseudomonadati</taxon>
        <taxon>Pseudomonadota</taxon>
        <taxon>Gammaproteobacteria</taxon>
        <taxon>Alteromonadales</taxon>
        <taxon>Alteromonadaceae</taxon>
        <taxon>Agaribacter</taxon>
    </lineage>
</organism>
<keyword evidence="11" id="KW-1185">Reference proteome</keyword>
<dbReference type="InterPro" id="IPR005759">
    <property type="entry name" value="Nth"/>
</dbReference>
<keyword evidence="4 8" id="KW-0378">Hydrolase</keyword>
<dbReference type="CDD" id="cd00056">
    <property type="entry name" value="ENDO3c"/>
    <property type="match status" value="1"/>
</dbReference>
<evidence type="ECO:0000256" key="2">
    <source>
        <dbReference type="ARBA" id="ARBA00022723"/>
    </source>
</evidence>
<dbReference type="RefSeq" id="WP_376918706.1">
    <property type="nucleotide sequence ID" value="NZ_JBHRSW010000005.1"/>
</dbReference>
<evidence type="ECO:0000313" key="11">
    <source>
        <dbReference type="Proteomes" id="UP001595478"/>
    </source>
</evidence>
<comment type="catalytic activity">
    <reaction evidence="8">
        <text>2'-deoxyribonucleotide-(2'-deoxyribose 5'-phosphate)-2'-deoxyribonucleotide-DNA = a 3'-end 2'-deoxyribonucleotide-(2,3-dehydro-2,3-deoxyribose 5'-phosphate)-DNA + a 5'-end 5'-phospho-2'-deoxyribonucleoside-DNA + H(+)</text>
        <dbReference type="Rhea" id="RHEA:66592"/>
        <dbReference type="Rhea" id="RHEA-COMP:13180"/>
        <dbReference type="Rhea" id="RHEA-COMP:16897"/>
        <dbReference type="Rhea" id="RHEA-COMP:17067"/>
        <dbReference type="ChEBI" id="CHEBI:15378"/>
        <dbReference type="ChEBI" id="CHEBI:136412"/>
        <dbReference type="ChEBI" id="CHEBI:157695"/>
        <dbReference type="ChEBI" id="CHEBI:167181"/>
        <dbReference type="EC" id="4.2.99.18"/>
    </reaction>
</comment>
<comment type="caution">
    <text evidence="10">The sequence shown here is derived from an EMBL/GenBank/DDBJ whole genome shotgun (WGS) entry which is preliminary data.</text>
</comment>
<evidence type="ECO:0000256" key="3">
    <source>
        <dbReference type="ARBA" id="ARBA00022763"/>
    </source>
</evidence>
<dbReference type="PIRSF" id="PIRSF001435">
    <property type="entry name" value="Nth"/>
    <property type="match status" value="1"/>
</dbReference>
<dbReference type="GO" id="GO:0140078">
    <property type="term" value="F:class I DNA-(apurinic or apyrimidinic site) endonuclease activity"/>
    <property type="evidence" value="ECO:0007669"/>
    <property type="project" value="UniProtKB-EC"/>
</dbReference>
<dbReference type="SUPFAM" id="SSF48150">
    <property type="entry name" value="DNA-glycosylase"/>
    <property type="match status" value="1"/>
</dbReference>
<dbReference type="Pfam" id="PF00730">
    <property type="entry name" value="HhH-GPD"/>
    <property type="match status" value="1"/>
</dbReference>
<dbReference type="Gene3D" id="1.10.340.30">
    <property type="entry name" value="Hypothetical protein, domain 2"/>
    <property type="match status" value="1"/>
</dbReference>
<evidence type="ECO:0000259" key="9">
    <source>
        <dbReference type="SMART" id="SM00478"/>
    </source>
</evidence>
<dbReference type="SMART" id="SM00478">
    <property type="entry name" value="ENDO3c"/>
    <property type="match status" value="1"/>
</dbReference>
<keyword evidence="10" id="KW-0540">Nuclease</keyword>
<keyword evidence="8 10" id="KW-0456">Lyase</keyword>
<dbReference type="HAMAP" id="MF_00942">
    <property type="entry name" value="Nth"/>
    <property type="match status" value="1"/>
</dbReference>
<keyword evidence="3 8" id="KW-0227">DNA damage</keyword>
<keyword evidence="8" id="KW-0238">DNA-binding</keyword>
<evidence type="ECO:0000256" key="4">
    <source>
        <dbReference type="ARBA" id="ARBA00022801"/>
    </source>
</evidence>
<dbReference type="InterPro" id="IPR003265">
    <property type="entry name" value="HhH-GPD_domain"/>
</dbReference>
<comment type="cofactor">
    <cofactor evidence="8">
        <name>[4Fe-4S] cluster</name>
        <dbReference type="ChEBI" id="CHEBI:49883"/>
    </cofactor>
    <text evidence="8">Binds 1 [4Fe-4S] cluster.</text>
</comment>
<keyword evidence="2" id="KW-0479">Metal-binding</keyword>
<dbReference type="Gene3D" id="1.10.1670.10">
    <property type="entry name" value="Helix-hairpin-Helix base-excision DNA repair enzymes (C-terminal)"/>
    <property type="match status" value="1"/>
</dbReference>
<dbReference type="PANTHER" id="PTHR10359">
    <property type="entry name" value="A/G-SPECIFIC ADENINE GLYCOSYLASE/ENDONUCLEASE III"/>
    <property type="match status" value="1"/>
</dbReference>
<sequence length="230" mass="26328">MKKPVSKQEKVQAIIEILEELYPETPVPLDHKDPYTLLVAVLLSAQCTDERVNQITPLLFERANNPYDMVKLTIDEIKAIIKPCGLSPMKSKGIWHLSEMIIKQHDGQVPADFKALEAMPAVGHKTASVVMAQAFNIPAFPVDTHIHRLMYRWGLSNGKSVEQTEKDAKRIFPKEKWNKLHLQIIFYGREYCPARGFSLDKCIITRQYGRRSFINDVLKAQNKKSSKTRV</sequence>
<accession>A0ABV7FKA4</accession>
<gene>
    <name evidence="8 10" type="primary">nth</name>
    <name evidence="10" type="ORF">ACFOHL_02955</name>
</gene>
<dbReference type="PANTHER" id="PTHR10359:SF18">
    <property type="entry name" value="ENDONUCLEASE III"/>
    <property type="match status" value="1"/>
</dbReference>
<name>A0ABV7FKA4_9ALTE</name>
<evidence type="ECO:0000256" key="5">
    <source>
        <dbReference type="ARBA" id="ARBA00023004"/>
    </source>
</evidence>
<evidence type="ECO:0000256" key="6">
    <source>
        <dbReference type="ARBA" id="ARBA00023014"/>
    </source>
</evidence>
<dbReference type="InterPro" id="IPR023170">
    <property type="entry name" value="HhH_base_excis_C"/>
</dbReference>
<evidence type="ECO:0000256" key="1">
    <source>
        <dbReference type="ARBA" id="ARBA00022485"/>
    </source>
</evidence>